<gene>
    <name evidence="1" type="ordered locus">LFE_0548</name>
</gene>
<reference evidence="1 2" key="1">
    <citation type="journal article" date="2012" name="J. Bacteriol.">
        <title>Complete Genome Sequence of Leptospirillum ferrooxidans Strain C2-3, Isolated from a Fresh Volcanic Ash Deposit on the Island of Miyake, Japan.</title>
        <authorList>
            <person name="Fujimura R."/>
            <person name="Sato Y."/>
            <person name="Nishizawa T."/>
            <person name="Oshima K."/>
            <person name="Kim S.-W."/>
            <person name="Hattori M."/>
            <person name="Kamijo T."/>
            <person name="Ohta H."/>
        </authorList>
    </citation>
    <scope>NUCLEOTIDE SEQUENCE [LARGE SCALE GENOMIC DNA]</scope>
    <source>
        <strain evidence="1 2">C2-3</strain>
    </source>
</reference>
<evidence type="ECO:0000313" key="2">
    <source>
        <dbReference type="Proteomes" id="UP000007382"/>
    </source>
</evidence>
<dbReference type="STRING" id="1162668.LFE_0548"/>
<dbReference type="HOGENOM" id="CLU_2954957_0_0_0"/>
<accession>I0ILW5</accession>
<dbReference type="KEGG" id="lfc:LFE_0548"/>
<dbReference type="EMBL" id="AP012342">
    <property type="protein sequence ID" value="BAM06264.1"/>
    <property type="molecule type" value="Genomic_DNA"/>
</dbReference>
<dbReference type="Proteomes" id="UP000007382">
    <property type="component" value="Chromosome"/>
</dbReference>
<reference evidence="2" key="2">
    <citation type="submission" date="2012-03" db="EMBL/GenBank/DDBJ databases">
        <title>The complete genome sequence of the pioneer microbe on fresh volcanic deposit, Leptospirillum ferrooxidans strain C2-3.</title>
        <authorList>
            <person name="Fujimura R."/>
            <person name="Sato Y."/>
            <person name="Nishizawa T."/>
            <person name="Nanba K."/>
            <person name="Oshima K."/>
            <person name="Hattori M."/>
            <person name="Kamijo T."/>
            <person name="Ohta H."/>
        </authorList>
    </citation>
    <scope>NUCLEOTIDE SEQUENCE [LARGE SCALE GENOMIC DNA]</scope>
    <source>
        <strain evidence="2">C2-3</strain>
    </source>
</reference>
<sequence length="59" mass="6760">MEKGGRKGLGRKEKKEINLVEVAVECELCGRLYRVISDHAGFYICNSCRWDIVSPHIHD</sequence>
<name>I0ILW5_LEPFC</name>
<evidence type="ECO:0000313" key="1">
    <source>
        <dbReference type="EMBL" id="BAM06264.1"/>
    </source>
</evidence>
<proteinExistence type="predicted"/>
<keyword evidence="2" id="KW-1185">Reference proteome</keyword>
<protein>
    <submittedName>
        <fullName evidence="1">Uncharacterized protein</fullName>
    </submittedName>
</protein>
<dbReference type="PATRIC" id="fig|1162668.3.peg.646"/>
<dbReference type="AlphaFoldDB" id="I0ILW5"/>
<organism evidence="1 2">
    <name type="scientific">Leptospirillum ferrooxidans (strain C2-3)</name>
    <dbReference type="NCBI Taxonomy" id="1162668"/>
    <lineage>
        <taxon>Bacteria</taxon>
        <taxon>Pseudomonadati</taxon>
        <taxon>Nitrospirota</taxon>
        <taxon>Nitrospiria</taxon>
        <taxon>Nitrospirales</taxon>
        <taxon>Nitrospiraceae</taxon>
        <taxon>Leptospirillum</taxon>
    </lineage>
</organism>